<evidence type="ECO:0000256" key="3">
    <source>
        <dbReference type="ARBA" id="ARBA00022737"/>
    </source>
</evidence>
<keyword evidence="3" id="KW-0677">Repeat</keyword>
<dbReference type="Pfam" id="PF00931">
    <property type="entry name" value="NB-ARC"/>
    <property type="match status" value="2"/>
</dbReference>
<sequence>MPGDVDWNLDEIHLEDYGLPDLPNSPTCPNLVKLFLQVPSLAVIPPDFFKHMRGLKVLDLSNTNIVSLPTSISSLPLLQEFFLRDCSALIELPSEIGMLSELKVFDIKGTELMFLPKGMGNLKNLEVLRISLSQYAQEYIKNSVNETVIPRMMISGLRKLKELCVLISVGPEPEWWEEEVKYLNNELCDLTNLETLGWYLPTTEVLQQFLLLERNHVPIYASLSNLMLTIGQHAQLTSCLPRGLENKFEQFKNCLKWINAEGSMDGVSKIIARAEALFLSRHWTIKMISHFNITNLKYCLLAECNEMETLVETDGLFEDVETRTKNGDENALELLQYLSIHHMNKLKSLWKGPIGKDSLSKLRILALHTCSQFTSIFTPTIVQNLSCLVELTVEDCPKVISIISGESRIYGPIFPSLEKIFLLDLPKLVYIFDGQVTLKNLRTMLVYSCEQFMGLSYMELPHIEKIEGETEWWKGLGYEKSQRNIPFVALKERRDLVEQLFDATNSLEHFHNTPLIETKDKESYDPRNQEIISYIFAKKYTGMFFPPEETEEETEDDSSYGFRSEAPDTDTESDTISSLTEEDWFYLQIQGFENQVRYLKRKVLKDMADGDCSVVVVSGAAGCGKTTLVKQLCFDREIQEKFGRNIYFASISCTYDLKVIIKKLLEMYQLGKLPDFNGDEVAIQAWGSFLAENNSETLLVLDDVWSASVIKDFKFRSPGYKILVTSRITFEQFDTYHMERTSMALKLDDTVSELSREVQETHRLSVNNNSFKSKLKEMQETLESMRPVFEDMAKLNIELDLQKEETKGFINLLKEANDLVRKTKNFKWNFYKRYKHALKLDEMNRLLRKFVQFNLQFELARNVAEKVADVESLIKGFEDEKSSGWLAGVPLEKCVAIGFDDRVTELKALVLKDSPDGDCSVLIVSAVGGSGKTTLVTMLCHDPEIKGRFGRNIYFVTVSRIYDKKVIVQSLLGELPGITDDEAAILQWGSFLGKNNSELLLVLDDVWSEAIITDLKFKSPRYKILVTSRMIFTHFKTYELPALNFQDATRLFRASAFSELNNHIPDDLVAKLVKCCKFHPLALTVIGSMLRGTHLARWKLMLMQLSENKSLLDLSESIQNCLEKSMYLFDEEPELKQCFLDFGLFPEYQNIAATALMDMWAHLYNHDDEGLVTMNILKKLSSRNLASLFPRRKHLPAIANHCEEEYVAQYAVMRDLVIHLASQEPIEQRERLIINSYGQNLPQLPKTVNARMLSISTGESFDLTWNDIQVPKVEVFVLNFMSKIHPLPQLMQNMKRLKVLIITYYGYSFPMIQNFPAPQYLSGLTRIRLDHVSISSISTPILMLENLQKLSLIMCKIGNSFNQRTTSMLPSLLEIDIESCDDLVTFPAVLCNVVGLQKLSITNCHELTSLSEEFGKLSNLEVLRLASCSKLQILPYSIRELNNLRIIDLSHCLNLLELPQYIGELSSLQTIDVTGCTDLHGLPKSVKDFDRVKVVCDEEVSHLWNDFKNVKVEVVEEDILDAFRKIIPRGHNM</sequence>
<dbReference type="InterPro" id="IPR042197">
    <property type="entry name" value="Apaf_helical"/>
</dbReference>
<comment type="caution">
    <text evidence="7">The sequence shown here is derived from an EMBL/GenBank/DDBJ whole genome shotgun (WGS) entry which is preliminary data.</text>
</comment>
<feature type="domain" description="RPW8" evidence="6">
    <location>
        <begin position="738"/>
        <end position="889"/>
    </location>
</feature>
<dbReference type="Gene3D" id="1.10.8.430">
    <property type="entry name" value="Helical domain of apoptotic protease-activating factors"/>
    <property type="match status" value="1"/>
</dbReference>
<dbReference type="InterPro" id="IPR036388">
    <property type="entry name" value="WH-like_DNA-bd_sf"/>
</dbReference>
<dbReference type="Pfam" id="PF23598">
    <property type="entry name" value="LRR_14"/>
    <property type="match status" value="1"/>
</dbReference>
<dbReference type="InterPro" id="IPR057135">
    <property type="entry name" value="At4g27190-like_LRR"/>
</dbReference>
<dbReference type="PRINTS" id="PR00364">
    <property type="entry name" value="DISEASERSIST"/>
</dbReference>
<accession>A0AAD5CPX3</accession>
<evidence type="ECO:0000256" key="4">
    <source>
        <dbReference type="ARBA" id="ARBA00022821"/>
    </source>
</evidence>
<dbReference type="InterPro" id="IPR002182">
    <property type="entry name" value="NB-ARC"/>
</dbReference>
<dbReference type="InterPro" id="IPR032675">
    <property type="entry name" value="LRR_dom_sf"/>
</dbReference>
<gene>
    <name evidence="7" type="ORF">M8C21_007864</name>
</gene>
<dbReference type="GO" id="GO:0006952">
    <property type="term" value="P:defense response"/>
    <property type="evidence" value="ECO:0007669"/>
    <property type="project" value="UniProtKB-KW"/>
</dbReference>
<proteinExistence type="inferred from homology"/>
<feature type="region of interest" description="Disordered" evidence="5">
    <location>
        <begin position="548"/>
        <end position="574"/>
    </location>
</feature>
<dbReference type="EMBL" id="JAMZMK010007487">
    <property type="protein sequence ID" value="KAI7744619.1"/>
    <property type="molecule type" value="Genomic_DNA"/>
</dbReference>
<dbReference type="Pfam" id="PF05659">
    <property type="entry name" value="RPW8"/>
    <property type="match status" value="1"/>
</dbReference>
<dbReference type="InterPro" id="IPR008808">
    <property type="entry name" value="Powdery_mildew-R_dom"/>
</dbReference>
<dbReference type="Gene3D" id="1.10.10.10">
    <property type="entry name" value="Winged helix-like DNA-binding domain superfamily/Winged helix DNA-binding domain"/>
    <property type="match status" value="1"/>
</dbReference>
<dbReference type="SUPFAM" id="SSF52058">
    <property type="entry name" value="L domain-like"/>
    <property type="match status" value="2"/>
</dbReference>
<protein>
    <recommendedName>
        <fullName evidence="6">RPW8 domain-containing protein</fullName>
    </recommendedName>
</protein>
<keyword evidence="4" id="KW-0611">Plant defense</keyword>
<comment type="similarity">
    <text evidence="1">Belongs to the disease resistance NB-LRR family.</text>
</comment>
<evidence type="ECO:0000259" key="6">
    <source>
        <dbReference type="PROSITE" id="PS51153"/>
    </source>
</evidence>
<keyword evidence="8" id="KW-1185">Reference proteome</keyword>
<name>A0AAD5CPX3_AMBAR</name>
<dbReference type="PANTHER" id="PTHR36766:SF15">
    <property type="entry name" value="POWDERY MILDEW RESISTANCE PROTEIN, RPW8"/>
    <property type="match status" value="1"/>
</dbReference>
<evidence type="ECO:0000256" key="1">
    <source>
        <dbReference type="ARBA" id="ARBA00008894"/>
    </source>
</evidence>
<organism evidence="7 8">
    <name type="scientific">Ambrosia artemisiifolia</name>
    <name type="common">Common ragweed</name>
    <dbReference type="NCBI Taxonomy" id="4212"/>
    <lineage>
        <taxon>Eukaryota</taxon>
        <taxon>Viridiplantae</taxon>
        <taxon>Streptophyta</taxon>
        <taxon>Embryophyta</taxon>
        <taxon>Tracheophyta</taxon>
        <taxon>Spermatophyta</taxon>
        <taxon>Magnoliopsida</taxon>
        <taxon>eudicotyledons</taxon>
        <taxon>Gunneridae</taxon>
        <taxon>Pentapetalae</taxon>
        <taxon>asterids</taxon>
        <taxon>campanulids</taxon>
        <taxon>Asterales</taxon>
        <taxon>Asteraceae</taxon>
        <taxon>Asteroideae</taxon>
        <taxon>Heliantheae alliance</taxon>
        <taxon>Heliantheae</taxon>
        <taxon>Ambrosia</taxon>
    </lineage>
</organism>
<dbReference type="GO" id="GO:0043531">
    <property type="term" value="F:ADP binding"/>
    <property type="evidence" value="ECO:0007669"/>
    <property type="project" value="InterPro"/>
</dbReference>
<dbReference type="Pfam" id="PF23247">
    <property type="entry name" value="LRR_RPS2"/>
    <property type="match status" value="1"/>
</dbReference>
<reference evidence="7" key="1">
    <citation type="submission" date="2022-06" db="EMBL/GenBank/DDBJ databases">
        <title>Uncovering the hologenomic basis of an extraordinary plant invasion.</title>
        <authorList>
            <person name="Bieker V.C."/>
            <person name="Martin M.D."/>
            <person name="Gilbert T."/>
            <person name="Hodgins K."/>
            <person name="Battlay P."/>
            <person name="Petersen B."/>
            <person name="Wilson J."/>
        </authorList>
    </citation>
    <scope>NUCLEOTIDE SEQUENCE</scope>
    <source>
        <strain evidence="7">AA19_3_7</strain>
        <tissue evidence="7">Leaf</tissue>
    </source>
</reference>
<keyword evidence="2" id="KW-0433">Leucine-rich repeat</keyword>
<evidence type="ECO:0000256" key="5">
    <source>
        <dbReference type="SAM" id="MobiDB-lite"/>
    </source>
</evidence>
<dbReference type="PROSITE" id="PS51153">
    <property type="entry name" value="RPW8"/>
    <property type="match status" value="1"/>
</dbReference>
<dbReference type="Proteomes" id="UP001206925">
    <property type="component" value="Unassembled WGS sequence"/>
</dbReference>
<dbReference type="InterPro" id="IPR027417">
    <property type="entry name" value="P-loop_NTPase"/>
</dbReference>
<dbReference type="PANTHER" id="PTHR36766">
    <property type="entry name" value="PLANT BROAD-SPECTRUM MILDEW RESISTANCE PROTEIN RPW8"/>
    <property type="match status" value="1"/>
</dbReference>
<dbReference type="Gene3D" id="3.40.50.300">
    <property type="entry name" value="P-loop containing nucleotide triphosphate hydrolases"/>
    <property type="match status" value="2"/>
</dbReference>
<evidence type="ECO:0000256" key="2">
    <source>
        <dbReference type="ARBA" id="ARBA00022614"/>
    </source>
</evidence>
<dbReference type="Gene3D" id="3.80.10.10">
    <property type="entry name" value="Ribonuclease Inhibitor"/>
    <property type="match status" value="3"/>
</dbReference>
<feature type="compositionally biased region" description="Acidic residues" evidence="5">
    <location>
        <begin position="548"/>
        <end position="558"/>
    </location>
</feature>
<dbReference type="InterPro" id="IPR055414">
    <property type="entry name" value="LRR_R13L4/SHOC2-like"/>
</dbReference>
<dbReference type="SUPFAM" id="SSF52540">
    <property type="entry name" value="P-loop containing nucleoside triphosphate hydrolases"/>
    <property type="match status" value="2"/>
</dbReference>
<evidence type="ECO:0000313" key="8">
    <source>
        <dbReference type="Proteomes" id="UP001206925"/>
    </source>
</evidence>
<evidence type="ECO:0000313" key="7">
    <source>
        <dbReference type="EMBL" id="KAI7744619.1"/>
    </source>
</evidence>